<reference evidence="2" key="1">
    <citation type="submission" date="2007-02" db="EMBL/GenBank/DDBJ databases">
        <title>Complete sequence of Clostridium thermocellum ATCC 27405.</title>
        <authorList>
            <consortium name="US DOE Joint Genome Institute"/>
            <person name="Copeland A."/>
            <person name="Lucas S."/>
            <person name="Lapidus A."/>
            <person name="Barry K."/>
            <person name="Detter J.C."/>
            <person name="Glavina del Rio T."/>
            <person name="Hammon N."/>
            <person name="Israni S."/>
            <person name="Dalin E."/>
            <person name="Tice H."/>
            <person name="Pitluck S."/>
            <person name="Chertkov O."/>
            <person name="Brettin T."/>
            <person name="Bruce D."/>
            <person name="Han C."/>
            <person name="Tapia R."/>
            <person name="Gilna P."/>
            <person name="Schmutz J."/>
            <person name="Larimer F."/>
            <person name="Land M."/>
            <person name="Hauser L."/>
            <person name="Kyrpides N."/>
            <person name="Mikhailova N."/>
            <person name="Wu J.H.D."/>
            <person name="Newcomb M."/>
            <person name="Richardson P."/>
        </authorList>
    </citation>
    <scope>NUCLEOTIDE SEQUENCE [LARGE SCALE GENOMIC DNA]</scope>
    <source>
        <strain evidence="2">ATCC 27405 / DSM 1237 / JCM 9322 / NBRC 103400 / NCIMB 10682 / NRRL B-4536 / VPI 7372</strain>
    </source>
</reference>
<dbReference type="RefSeq" id="WP_003514061.1">
    <property type="nucleotide sequence ID" value="NC_009012.1"/>
</dbReference>
<protein>
    <submittedName>
        <fullName evidence="1">Uncharacterized protein</fullName>
    </submittedName>
</protein>
<dbReference type="HOGENOM" id="CLU_1040924_0_0_9"/>
<name>A3DH11_ACET2</name>
<evidence type="ECO:0000313" key="2">
    <source>
        <dbReference type="Proteomes" id="UP000002145"/>
    </source>
</evidence>
<dbReference type="AlphaFoldDB" id="A3DH11"/>
<dbReference type="STRING" id="203119.Cthe_2029"/>
<keyword evidence="2" id="KW-1185">Reference proteome</keyword>
<accession>A3DH11</accession>
<dbReference type="GeneID" id="35803719"/>
<organism evidence="1 2">
    <name type="scientific">Acetivibrio thermocellus (strain ATCC 27405 / DSM 1237 / JCM 9322 / NBRC 103400 / NCIMB 10682 / NRRL B-4536 / VPI 7372)</name>
    <name type="common">Clostridium thermocellum</name>
    <dbReference type="NCBI Taxonomy" id="203119"/>
    <lineage>
        <taxon>Bacteria</taxon>
        <taxon>Bacillati</taxon>
        <taxon>Bacillota</taxon>
        <taxon>Clostridia</taxon>
        <taxon>Eubacteriales</taxon>
        <taxon>Oscillospiraceae</taxon>
        <taxon>Acetivibrio</taxon>
    </lineage>
</organism>
<dbReference type="KEGG" id="cth:Cthe_2029"/>
<proteinExistence type="predicted"/>
<dbReference type="Proteomes" id="UP000002145">
    <property type="component" value="Chromosome"/>
</dbReference>
<sequence length="267" mass="31608">MDNNKYAIQFFFNPTFHDSTIIEKIIEVSNFVSNYLQTVYTNIGYCVNEGNKSKTYSYVHSAKALEKMRKYKYSDITAIFFEKLKRKNYFSDTDISLEILLSRKDDFPTRMILLVDPNFQKDFSFSKLSDFINFIKTLGLELEYGMGMILDEEKMPDLFLTGLKTPKLNEEERDIVDALALNIREYKTKIWDVFAYNIIKKDIVSSEMIENINKISNNILFEENDFYIISLCNDIHSYISENDKFEKGKQELRKIFSNENRIMYKTK</sequence>
<reference evidence="1 2" key="2">
    <citation type="journal article" date="2013" name="Biotechnol. Biofuels">
        <title>Global transcriptome analysis of Clostridium thermocellum ATCC 27405 during growth on dilute acid pretreated Populus and switchgrass.</title>
        <authorList>
            <person name="Wilson C.M."/>
            <person name="Rodriguez M.Jr."/>
            <person name="Johnson C.M."/>
            <person name="Martin S.L."/>
            <person name="Chu T.M."/>
            <person name="Wolfinger R.D."/>
            <person name="Hauser L.J."/>
            <person name="Land M.L."/>
            <person name="Klingeman D.M."/>
            <person name="Syed M.H."/>
            <person name="Ragauskas A.J."/>
            <person name="Tschaplinski T.J."/>
            <person name="Mielenz J.R."/>
            <person name="Brown S.D."/>
        </authorList>
    </citation>
    <scope>NUCLEOTIDE SEQUENCE [LARGE SCALE GENOMIC DNA]</scope>
    <source>
        <strain evidence="2">ATCC 27405 / DSM 1237 / JCM 9322 / NBRC 103400 / NCIMB 10682 / NRRL B-4536 / VPI 7372</strain>
    </source>
</reference>
<evidence type="ECO:0000313" key="1">
    <source>
        <dbReference type="EMBL" id="ABN53240.1"/>
    </source>
</evidence>
<dbReference type="OrthoDB" id="9875656at2"/>
<gene>
    <name evidence="1" type="ordered locus">Cthe_2029</name>
</gene>
<dbReference type="EMBL" id="CP000568">
    <property type="protein sequence ID" value="ABN53240.1"/>
    <property type="molecule type" value="Genomic_DNA"/>
</dbReference>